<keyword evidence="3" id="KW-1185">Reference proteome</keyword>
<gene>
    <name evidence="2" type="ORF">HDU87_000465</name>
</gene>
<feature type="compositionally biased region" description="Low complexity" evidence="1">
    <location>
        <begin position="99"/>
        <end position="116"/>
    </location>
</feature>
<feature type="region of interest" description="Disordered" evidence="1">
    <location>
        <begin position="80"/>
        <end position="124"/>
    </location>
</feature>
<dbReference type="AlphaFoldDB" id="A0AAD5TDZ4"/>
<evidence type="ECO:0000313" key="2">
    <source>
        <dbReference type="EMBL" id="KAJ3170053.1"/>
    </source>
</evidence>
<protein>
    <submittedName>
        <fullName evidence="2">Uncharacterized protein</fullName>
    </submittedName>
</protein>
<comment type="caution">
    <text evidence="2">The sequence shown here is derived from an EMBL/GenBank/DDBJ whole genome shotgun (WGS) entry which is preliminary data.</text>
</comment>
<name>A0AAD5TDZ4_9FUNG</name>
<accession>A0AAD5TDZ4</accession>
<dbReference type="Proteomes" id="UP001212152">
    <property type="component" value="Unassembled WGS sequence"/>
</dbReference>
<organism evidence="2 3">
    <name type="scientific">Geranomyces variabilis</name>
    <dbReference type="NCBI Taxonomy" id="109894"/>
    <lineage>
        <taxon>Eukaryota</taxon>
        <taxon>Fungi</taxon>
        <taxon>Fungi incertae sedis</taxon>
        <taxon>Chytridiomycota</taxon>
        <taxon>Chytridiomycota incertae sedis</taxon>
        <taxon>Chytridiomycetes</taxon>
        <taxon>Spizellomycetales</taxon>
        <taxon>Powellomycetaceae</taxon>
        <taxon>Geranomyces</taxon>
    </lineage>
</organism>
<evidence type="ECO:0000313" key="3">
    <source>
        <dbReference type="Proteomes" id="UP001212152"/>
    </source>
</evidence>
<dbReference type="EMBL" id="JADGJQ010000100">
    <property type="protein sequence ID" value="KAJ3170053.1"/>
    <property type="molecule type" value="Genomic_DNA"/>
</dbReference>
<feature type="compositionally biased region" description="Basic and acidic residues" evidence="1">
    <location>
        <begin position="84"/>
        <end position="93"/>
    </location>
</feature>
<evidence type="ECO:0000256" key="1">
    <source>
        <dbReference type="SAM" id="MobiDB-lite"/>
    </source>
</evidence>
<sequence>MNRKCCGNPRQGLFLGLPSQEKTSSADEVTALLPALVGFEHLVKKPNVSYAHIHFRDEPSAALFAQEFLGRPNSLVLRNGSRANVKEGQDSAGRRVKYQQQAAAPPVPAPGYQAPAAAPPPPQNHEVPRACTLVSSHQARITATATHYILRIQVPLLELRTVDIVATGGVTINVCAELIKDGEAVVASTEAEKLTVQATLPSPVEDEAEVAFAGGLLTVEFWLSGSACALTTR</sequence>
<reference evidence="2" key="1">
    <citation type="submission" date="2020-05" db="EMBL/GenBank/DDBJ databases">
        <title>Phylogenomic resolution of chytrid fungi.</title>
        <authorList>
            <person name="Stajich J.E."/>
            <person name="Amses K."/>
            <person name="Simmons R."/>
            <person name="Seto K."/>
            <person name="Myers J."/>
            <person name="Bonds A."/>
            <person name="Quandt C.A."/>
            <person name="Barry K."/>
            <person name="Liu P."/>
            <person name="Grigoriev I."/>
            <person name="Longcore J.E."/>
            <person name="James T.Y."/>
        </authorList>
    </citation>
    <scope>NUCLEOTIDE SEQUENCE</scope>
    <source>
        <strain evidence="2">JEL0379</strain>
    </source>
</reference>
<proteinExistence type="predicted"/>